<protein>
    <submittedName>
        <fullName evidence="6">Putative ABC transport system ATP-binding protein</fullName>
    </submittedName>
</protein>
<evidence type="ECO:0000259" key="5">
    <source>
        <dbReference type="PROSITE" id="PS50893"/>
    </source>
</evidence>
<name>A0A1H2IQU2_9BACT</name>
<proteinExistence type="inferred from homology"/>
<accession>A0A1H2IQU2</accession>
<dbReference type="InterPro" id="IPR017911">
    <property type="entry name" value="MacB-like_ATP-bd"/>
</dbReference>
<sequence>MKQINHLIEIHELKKTYQSGDTNVDAIKQMNFFIDDQEFVTLMGQSGSGKSTLLSIMGGLNHPTQGKVLVDSLDLYDLTAEQRADFRSEYIGFIFQSFQLIPYLTVLENVKLPMAVTGLKKKIKHQMAIEVIDRVGLGSKALRLPDQLSGGEQERVAIARAIVNKPPIILADEPTGNLDSKTAKEIMMLLQSLNNEGQTVIVVTHNSDMEAYATRNIRVMDGECFVECKPK</sequence>
<dbReference type="GO" id="GO:0005886">
    <property type="term" value="C:plasma membrane"/>
    <property type="evidence" value="ECO:0007669"/>
    <property type="project" value="TreeGrafter"/>
</dbReference>
<evidence type="ECO:0000256" key="1">
    <source>
        <dbReference type="ARBA" id="ARBA00022448"/>
    </source>
</evidence>
<gene>
    <name evidence="6" type="ORF">SAMN04487931_10988</name>
</gene>
<dbReference type="InterPro" id="IPR015854">
    <property type="entry name" value="ABC_transpr_LolD-like"/>
</dbReference>
<dbReference type="GO" id="GO:0098796">
    <property type="term" value="C:membrane protein complex"/>
    <property type="evidence" value="ECO:0007669"/>
    <property type="project" value="UniProtKB-ARBA"/>
</dbReference>
<dbReference type="InterPro" id="IPR027417">
    <property type="entry name" value="P-loop_NTPase"/>
</dbReference>
<dbReference type="InterPro" id="IPR003439">
    <property type="entry name" value="ABC_transporter-like_ATP-bd"/>
</dbReference>
<keyword evidence="3 6" id="KW-0067">ATP-binding</keyword>
<organism evidence="6 7">
    <name type="scientific">Desulfobacula phenolica</name>
    <dbReference type="NCBI Taxonomy" id="90732"/>
    <lineage>
        <taxon>Bacteria</taxon>
        <taxon>Pseudomonadati</taxon>
        <taxon>Thermodesulfobacteriota</taxon>
        <taxon>Desulfobacteria</taxon>
        <taxon>Desulfobacterales</taxon>
        <taxon>Desulfobacteraceae</taxon>
        <taxon>Desulfobacula</taxon>
    </lineage>
</organism>
<dbReference type="SMART" id="SM00382">
    <property type="entry name" value="AAA"/>
    <property type="match status" value="1"/>
</dbReference>
<dbReference type="PANTHER" id="PTHR24220">
    <property type="entry name" value="IMPORT ATP-BINDING PROTEIN"/>
    <property type="match status" value="1"/>
</dbReference>
<feature type="domain" description="ABC transporter" evidence="5">
    <location>
        <begin position="8"/>
        <end position="231"/>
    </location>
</feature>
<reference evidence="7" key="1">
    <citation type="submission" date="2016-10" db="EMBL/GenBank/DDBJ databases">
        <authorList>
            <person name="Varghese N."/>
            <person name="Submissions S."/>
        </authorList>
    </citation>
    <scope>NUCLEOTIDE SEQUENCE [LARGE SCALE GENOMIC DNA]</scope>
    <source>
        <strain evidence="7">DSM 3384</strain>
    </source>
</reference>
<keyword evidence="1" id="KW-0813">Transport</keyword>
<dbReference type="PANTHER" id="PTHR24220:SF86">
    <property type="entry name" value="ABC TRANSPORTER ABCH.1"/>
    <property type="match status" value="1"/>
</dbReference>
<keyword evidence="7" id="KW-1185">Reference proteome</keyword>
<comment type="similarity">
    <text evidence="4">Belongs to the ABC transporter superfamily. Macrolide exporter (TC 3.A.1.122) family.</text>
</comment>
<dbReference type="CDD" id="cd03255">
    <property type="entry name" value="ABC_MJ0796_LolCDE_FtsE"/>
    <property type="match status" value="1"/>
</dbReference>
<dbReference type="Proteomes" id="UP000199608">
    <property type="component" value="Unassembled WGS sequence"/>
</dbReference>
<dbReference type="RefSeq" id="WP_092235855.1">
    <property type="nucleotide sequence ID" value="NZ_FNLL01000009.1"/>
</dbReference>
<evidence type="ECO:0000313" key="7">
    <source>
        <dbReference type="Proteomes" id="UP000199608"/>
    </source>
</evidence>
<dbReference type="PROSITE" id="PS50893">
    <property type="entry name" value="ABC_TRANSPORTER_2"/>
    <property type="match status" value="1"/>
</dbReference>
<dbReference type="GO" id="GO:0022857">
    <property type="term" value="F:transmembrane transporter activity"/>
    <property type="evidence" value="ECO:0007669"/>
    <property type="project" value="TreeGrafter"/>
</dbReference>
<dbReference type="Pfam" id="PF00005">
    <property type="entry name" value="ABC_tran"/>
    <property type="match status" value="1"/>
</dbReference>
<evidence type="ECO:0000313" key="6">
    <source>
        <dbReference type="EMBL" id="SDU46335.1"/>
    </source>
</evidence>
<dbReference type="GO" id="GO:0005524">
    <property type="term" value="F:ATP binding"/>
    <property type="evidence" value="ECO:0007669"/>
    <property type="project" value="UniProtKB-KW"/>
</dbReference>
<dbReference type="FunFam" id="3.40.50.300:FF:000032">
    <property type="entry name" value="Export ABC transporter ATP-binding protein"/>
    <property type="match status" value="1"/>
</dbReference>
<dbReference type="GO" id="GO:0016887">
    <property type="term" value="F:ATP hydrolysis activity"/>
    <property type="evidence" value="ECO:0007669"/>
    <property type="project" value="InterPro"/>
</dbReference>
<keyword evidence="2" id="KW-0547">Nucleotide-binding</keyword>
<dbReference type="EMBL" id="FNLL01000009">
    <property type="protein sequence ID" value="SDU46335.1"/>
    <property type="molecule type" value="Genomic_DNA"/>
</dbReference>
<evidence type="ECO:0000256" key="2">
    <source>
        <dbReference type="ARBA" id="ARBA00022741"/>
    </source>
</evidence>
<dbReference type="AlphaFoldDB" id="A0A1H2IQU2"/>
<dbReference type="InterPro" id="IPR003593">
    <property type="entry name" value="AAA+_ATPase"/>
</dbReference>
<dbReference type="SUPFAM" id="SSF52540">
    <property type="entry name" value="P-loop containing nucleoside triphosphate hydrolases"/>
    <property type="match status" value="1"/>
</dbReference>
<evidence type="ECO:0000256" key="3">
    <source>
        <dbReference type="ARBA" id="ARBA00022840"/>
    </source>
</evidence>
<evidence type="ECO:0000256" key="4">
    <source>
        <dbReference type="ARBA" id="ARBA00038388"/>
    </source>
</evidence>
<dbReference type="Gene3D" id="3.40.50.300">
    <property type="entry name" value="P-loop containing nucleotide triphosphate hydrolases"/>
    <property type="match status" value="1"/>
</dbReference>